<evidence type="ECO:0000259" key="1">
    <source>
        <dbReference type="Pfam" id="PF01712"/>
    </source>
</evidence>
<dbReference type="InterPro" id="IPR031314">
    <property type="entry name" value="DNK_dom"/>
</dbReference>
<dbReference type="PANTHER" id="PTHR10513:SF19">
    <property type="entry name" value="DEOXYCYTIDINE KINASE"/>
    <property type="match status" value="1"/>
</dbReference>
<dbReference type="GO" id="GO:1901135">
    <property type="term" value="P:carbohydrate derivative metabolic process"/>
    <property type="evidence" value="ECO:0007669"/>
    <property type="project" value="UniProtKB-ARBA"/>
</dbReference>
<dbReference type="GO" id="GO:0005739">
    <property type="term" value="C:mitochondrion"/>
    <property type="evidence" value="ECO:0007669"/>
    <property type="project" value="TreeGrafter"/>
</dbReference>
<protein>
    <recommendedName>
        <fullName evidence="1">Deoxynucleoside kinase domain-containing protein</fullName>
    </recommendedName>
</protein>
<proteinExistence type="predicted"/>
<feature type="domain" description="Deoxynucleoside kinase" evidence="1">
    <location>
        <begin position="1"/>
        <end position="49"/>
    </location>
</feature>
<evidence type="ECO:0000313" key="3">
    <source>
        <dbReference type="Proteomes" id="UP000287033"/>
    </source>
</evidence>
<organism evidence="2 3">
    <name type="scientific">Chiloscyllium punctatum</name>
    <name type="common">Brownbanded bambooshark</name>
    <name type="synonym">Hemiscyllium punctatum</name>
    <dbReference type="NCBI Taxonomy" id="137246"/>
    <lineage>
        <taxon>Eukaryota</taxon>
        <taxon>Metazoa</taxon>
        <taxon>Chordata</taxon>
        <taxon>Craniata</taxon>
        <taxon>Vertebrata</taxon>
        <taxon>Chondrichthyes</taxon>
        <taxon>Elasmobranchii</taxon>
        <taxon>Galeomorphii</taxon>
        <taxon>Galeoidea</taxon>
        <taxon>Orectolobiformes</taxon>
        <taxon>Hemiscylliidae</taxon>
        <taxon>Chiloscyllium</taxon>
    </lineage>
</organism>
<feature type="non-terminal residue" evidence="2">
    <location>
        <position position="1"/>
    </location>
</feature>
<dbReference type="EMBL" id="BEZZ01011819">
    <property type="protein sequence ID" value="GCC39186.1"/>
    <property type="molecule type" value="Genomic_DNA"/>
</dbReference>
<evidence type="ECO:0000313" key="2">
    <source>
        <dbReference type="EMBL" id="GCC39186.1"/>
    </source>
</evidence>
<accession>A0A401T937</accession>
<dbReference type="InterPro" id="IPR050566">
    <property type="entry name" value="Deoxyribonucleoside_kinase"/>
</dbReference>
<dbReference type="PANTHER" id="PTHR10513">
    <property type="entry name" value="DEOXYNUCLEOSIDE KINASE"/>
    <property type="match status" value="1"/>
</dbReference>
<feature type="non-terminal residue" evidence="2">
    <location>
        <position position="49"/>
    </location>
</feature>
<comment type="caution">
    <text evidence="2">The sequence shown here is derived from an EMBL/GenBank/DDBJ whole genome shotgun (WGS) entry which is preliminary data.</text>
</comment>
<dbReference type="STRING" id="137246.A0A401T937"/>
<gene>
    <name evidence="2" type="ORF">chiPu_0022831</name>
</gene>
<dbReference type="Pfam" id="PF01712">
    <property type="entry name" value="dNK"/>
    <property type="match status" value="1"/>
</dbReference>
<dbReference type="GO" id="GO:0004137">
    <property type="term" value="F:deoxycytidine kinase activity"/>
    <property type="evidence" value="ECO:0007669"/>
    <property type="project" value="TreeGrafter"/>
</dbReference>
<sequence>YVFASNLYESEYINETEWIMYQDWHGWIHSYFGKNIELSGIIYLQATPE</sequence>
<dbReference type="InterPro" id="IPR027417">
    <property type="entry name" value="P-loop_NTPase"/>
</dbReference>
<dbReference type="Proteomes" id="UP000287033">
    <property type="component" value="Unassembled WGS sequence"/>
</dbReference>
<reference evidence="2 3" key="1">
    <citation type="journal article" date="2018" name="Nat. Ecol. Evol.">
        <title>Shark genomes provide insights into elasmobranch evolution and the origin of vertebrates.</title>
        <authorList>
            <person name="Hara Y"/>
            <person name="Yamaguchi K"/>
            <person name="Onimaru K"/>
            <person name="Kadota M"/>
            <person name="Koyanagi M"/>
            <person name="Keeley SD"/>
            <person name="Tatsumi K"/>
            <person name="Tanaka K"/>
            <person name="Motone F"/>
            <person name="Kageyama Y"/>
            <person name="Nozu R"/>
            <person name="Adachi N"/>
            <person name="Nishimura O"/>
            <person name="Nakagawa R"/>
            <person name="Tanegashima C"/>
            <person name="Kiyatake I"/>
            <person name="Matsumoto R"/>
            <person name="Murakumo K"/>
            <person name="Nishida K"/>
            <person name="Terakita A"/>
            <person name="Kuratani S"/>
            <person name="Sato K"/>
            <person name="Hyodo S Kuraku.S."/>
        </authorList>
    </citation>
    <scope>NUCLEOTIDE SEQUENCE [LARGE SCALE GENOMIC DNA]</scope>
</reference>
<dbReference type="Gene3D" id="3.40.50.300">
    <property type="entry name" value="P-loop containing nucleotide triphosphate hydrolases"/>
    <property type="match status" value="1"/>
</dbReference>
<dbReference type="AlphaFoldDB" id="A0A401T937"/>
<keyword evidence="3" id="KW-1185">Reference proteome</keyword>
<name>A0A401T937_CHIPU</name>
<dbReference type="OrthoDB" id="567086at2759"/>